<dbReference type="AlphaFoldDB" id="A0A8J1US23"/>
<accession>A0A8J1US23</accession>
<dbReference type="EMBL" id="CAIIXF020000001">
    <property type="protein sequence ID" value="CAH1772456.1"/>
    <property type="molecule type" value="Genomic_DNA"/>
</dbReference>
<feature type="non-terminal residue" evidence="1">
    <location>
        <position position="132"/>
    </location>
</feature>
<feature type="non-terminal residue" evidence="1">
    <location>
        <position position="1"/>
    </location>
</feature>
<evidence type="ECO:0000313" key="2">
    <source>
        <dbReference type="Proteomes" id="UP000749559"/>
    </source>
</evidence>
<reference evidence="1" key="1">
    <citation type="submission" date="2022-03" db="EMBL/GenBank/DDBJ databases">
        <authorList>
            <person name="Martin C."/>
        </authorList>
    </citation>
    <scope>NUCLEOTIDE SEQUENCE</scope>
</reference>
<proteinExistence type="predicted"/>
<dbReference type="Proteomes" id="UP000749559">
    <property type="component" value="Unassembled WGS sequence"/>
</dbReference>
<evidence type="ECO:0000313" key="1">
    <source>
        <dbReference type="EMBL" id="CAH1772456.1"/>
    </source>
</evidence>
<organism evidence="1 2">
    <name type="scientific">Owenia fusiformis</name>
    <name type="common">Polychaete worm</name>
    <dbReference type="NCBI Taxonomy" id="6347"/>
    <lineage>
        <taxon>Eukaryota</taxon>
        <taxon>Metazoa</taxon>
        <taxon>Spiralia</taxon>
        <taxon>Lophotrochozoa</taxon>
        <taxon>Annelida</taxon>
        <taxon>Polychaeta</taxon>
        <taxon>Sedentaria</taxon>
        <taxon>Canalipalpata</taxon>
        <taxon>Sabellida</taxon>
        <taxon>Oweniida</taxon>
        <taxon>Oweniidae</taxon>
        <taxon>Owenia</taxon>
    </lineage>
</organism>
<comment type="caution">
    <text evidence="1">The sequence shown here is derived from an EMBL/GenBank/DDBJ whole genome shotgun (WGS) entry which is preliminary data.</text>
</comment>
<sequence length="132" mass="14652">VVPEIKGVQTEPVIWQDLEYNFTIDLNLSHEGKDTSRFISGRNFQVFVYLGDSNAGIPTNITNFVDPSNSLNQPIDDTISVSFEGALKVSAEECSAFDADRKVTVEIIPEEHLLELGYSVQTHQMDVSGFIT</sequence>
<gene>
    <name evidence="1" type="ORF">OFUS_LOCUS220</name>
</gene>
<keyword evidence="2" id="KW-1185">Reference proteome</keyword>
<name>A0A8J1US23_OWEFU</name>
<protein>
    <submittedName>
        <fullName evidence="1">Uncharacterized protein</fullName>
    </submittedName>
</protein>